<evidence type="ECO:0000256" key="1">
    <source>
        <dbReference type="SAM" id="Coils"/>
    </source>
</evidence>
<evidence type="ECO:0000313" key="2">
    <source>
        <dbReference type="EMBL" id="UAW01154.1"/>
    </source>
</evidence>
<keyword evidence="1" id="KW-0175">Coiled coil</keyword>
<name>A0AAE8XF40_9CAUD</name>
<dbReference type="EMBL" id="MZ447858">
    <property type="protein sequence ID" value="UAW01154.1"/>
    <property type="molecule type" value="Genomic_DNA"/>
</dbReference>
<organism evidence="2 3">
    <name type="scientific">Vibrio phage BUCT194</name>
    <dbReference type="NCBI Taxonomy" id="2859072"/>
    <lineage>
        <taxon>Viruses</taxon>
        <taxon>Duplodnaviria</taxon>
        <taxon>Heunggongvirae</taxon>
        <taxon>Uroviricota</taxon>
        <taxon>Caudoviricetes</taxon>
        <taxon>Schitoviridae</taxon>
        <taxon>Varunavirus</taxon>
        <taxon>Varunavirus BUCT194</taxon>
    </lineage>
</organism>
<sequence>MSDKELELQEIESVKAQLDLLQVKYHHNAKLETLQKLLQEAMAKDEDETPKAKSVDKGALRRSVREEVLKPVLVKVTCVNPHKASWRGEKIYFGNSVVGRCVDFVPYNSGDEAEPIWLPKMLVNVLRDRRYLATTPLKRQEVGIDGIGHRTAWKPEFVIETIKEG</sequence>
<feature type="coiled-coil region" evidence="1">
    <location>
        <begin position="4"/>
        <end position="48"/>
    </location>
</feature>
<dbReference type="GeneID" id="77933508"/>
<keyword evidence="3" id="KW-1185">Reference proteome</keyword>
<protein>
    <submittedName>
        <fullName evidence="2">Uncharacterized protein</fullName>
    </submittedName>
</protein>
<dbReference type="Proteomes" id="UP000828026">
    <property type="component" value="Segment"/>
</dbReference>
<accession>A0AAE8XF40</accession>
<evidence type="ECO:0000313" key="3">
    <source>
        <dbReference type="Proteomes" id="UP000828026"/>
    </source>
</evidence>
<reference evidence="2 3" key="1">
    <citation type="submission" date="2021-06" db="EMBL/GenBank/DDBJ databases">
        <authorList>
            <person name="Chen R."/>
            <person name="Qin H."/>
            <person name="He S."/>
            <person name="Han P."/>
            <person name="Xu F."/>
            <person name="Sun H."/>
            <person name="Fan H."/>
            <person name="Tong Y."/>
        </authorList>
    </citation>
    <scope>NUCLEOTIDE SEQUENCE [LARGE SCALE GENOMIC DNA]</scope>
</reference>
<dbReference type="RefSeq" id="YP_010657589.1">
    <property type="nucleotide sequence ID" value="NC_070848.1"/>
</dbReference>
<proteinExistence type="predicted"/>
<dbReference type="KEGG" id="vg:77933508"/>